<dbReference type="InterPro" id="IPR050475">
    <property type="entry name" value="Prenyltransferase_related"/>
</dbReference>
<dbReference type="PANTHER" id="PTHR42723:SF1">
    <property type="entry name" value="CHLOROPHYLL SYNTHASE, CHLOROPLASTIC"/>
    <property type="match status" value="1"/>
</dbReference>
<feature type="transmembrane region" description="Helical" evidence="5">
    <location>
        <begin position="15"/>
        <end position="34"/>
    </location>
</feature>
<dbReference type="GO" id="GO:0016020">
    <property type="term" value="C:membrane"/>
    <property type="evidence" value="ECO:0007669"/>
    <property type="project" value="UniProtKB-SubCell"/>
</dbReference>
<evidence type="ECO:0000256" key="4">
    <source>
        <dbReference type="ARBA" id="ARBA00023136"/>
    </source>
</evidence>
<dbReference type="PANTHER" id="PTHR42723">
    <property type="entry name" value="CHLOROPHYLL SYNTHASE"/>
    <property type="match status" value="1"/>
</dbReference>
<dbReference type="GO" id="GO:0016765">
    <property type="term" value="F:transferase activity, transferring alkyl or aryl (other than methyl) groups"/>
    <property type="evidence" value="ECO:0007669"/>
    <property type="project" value="InterPro"/>
</dbReference>
<evidence type="ECO:0000256" key="3">
    <source>
        <dbReference type="ARBA" id="ARBA00022989"/>
    </source>
</evidence>
<dbReference type="CDD" id="cd13965">
    <property type="entry name" value="PT_UbiA_3"/>
    <property type="match status" value="1"/>
</dbReference>
<feature type="transmembrane region" description="Helical" evidence="5">
    <location>
        <begin position="132"/>
        <end position="151"/>
    </location>
</feature>
<proteinExistence type="predicted"/>
<gene>
    <name evidence="6" type="ORF">HD556DRAFT_533253</name>
</gene>
<accession>A0A9P7DHK1</accession>
<dbReference type="AlphaFoldDB" id="A0A9P7DHK1"/>
<sequence length="284" mass="31979">MLYLQILYSFTSDDITTTIVPITLFAVVAGPLCNFQRFSHIVFWIWLHLLHFNVANQIIDPQEDGKNKSSRPIPAGLISLEDALVLRWALIPICLALSACYSFQVFGLSLVLTLFIIFYNELKAHEHWISKNFITAVGYACFEIGSTLIAGKDMSRLEPTAISAIALSLAVFTSTLHAQDFKDVEGDRLIGRRTLPIAFPNLARTSMLVALPLWSICLSRVWGVNTLCTLVFTGYAAMVGLRFMTCKTSKAARMSCKLYSLWFSVAHLLPAYWRYFHGEQNYAF</sequence>
<comment type="subcellular location">
    <subcellularLocation>
        <location evidence="1">Membrane</location>
        <topology evidence="1">Multi-pass membrane protein</topology>
    </subcellularLocation>
</comment>
<keyword evidence="4 5" id="KW-0472">Membrane</keyword>
<dbReference type="Pfam" id="PF01040">
    <property type="entry name" value="UbiA"/>
    <property type="match status" value="1"/>
</dbReference>
<protein>
    <submittedName>
        <fullName evidence="6">UbiA prenyltransferase family</fullName>
    </submittedName>
</protein>
<dbReference type="InterPro" id="IPR044878">
    <property type="entry name" value="UbiA_sf"/>
</dbReference>
<dbReference type="RefSeq" id="XP_041159515.1">
    <property type="nucleotide sequence ID" value="XM_041310889.1"/>
</dbReference>
<evidence type="ECO:0000313" key="6">
    <source>
        <dbReference type="EMBL" id="KAG1792978.1"/>
    </source>
</evidence>
<dbReference type="EMBL" id="JABBWE010000033">
    <property type="protein sequence ID" value="KAG1792978.1"/>
    <property type="molecule type" value="Genomic_DNA"/>
</dbReference>
<dbReference type="Gene3D" id="1.10.357.140">
    <property type="entry name" value="UbiA prenyltransferase"/>
    <property type="match status" value="1"/>
</dbReference>
<feature type="transmembrane region" description="Helical" evidence="5">
    <location>
        <begin position="89"/>
        <end position="120"/>
    </location>
</feature>
<dbReference type="GeneID" id="64604653"/>
<feature type="transmembrane region" description="Helical" evidence="5">
    <location>
        <begin position="41"/>
        <end position="59"/>
    </location>
</feature>
<organism evidence="6 7">
    <name type="scientific">Suillus plorans</name>
    <dbReference type="NCBI Taxonomy" id="116603"/>
    <lineage>
        <taxon>Eukaryota</taxon>
        <taxon>Fungi</taxon>
        <taxon>Dikarya</taxon>
        <taxon>Basidiomycota</taxon>
        <taxon>Agaricomycotina</taxon>
        <taxon>Agaricomycetes</taxon>
        <taxon>Agaricomycetidae</taxon>
        <taxon>Boletales</taxon>
        <taxon>Suillineae</taxon>
        <taxon>Suillaceae</taxon>
        <taxon>Suillus</taxon>
    </lineage>
</organism>
<evidence type="ECO:0000256" key="2">
    <source>
        <dbReference type="ARBA" id="ARBA00022692"/>
    </source>
</evidence>
<comment type="caution">
    <text evidence="6">The sequence shown here is derived from an EMBL/GenBank/DDBJ whole genome shotgun (WGS) entry which is preliminary data.</text>
</comment>
<name>A0A9P7DHK1_9AGAM</name>
<evidence type="ECO:0000256" key="5">
    <source>
        <dbReference type="SAM" id="Phobius"/>
    </source>
</evidence>
<evidence type="ECO:0000256" key="1">
    <source>
        <dbReference type="ARBA" id="ARBA00004141"/>
    </source>
</evidence>
<reference evidence="6" key="1">
    <citation type="journal article" date="2020" name="New Phytol.">
        <title>Comparative genomics reveals dynamic genome evolution in host specialist ectomycorrhizal fungi.</title>
        <authorList>
            <person name="Lofgren L.A."/>
            <person name="Nguyen N.H."/>
            <person name="Vilgalys R."/>
            <person name="Ruytinx J."/>
            <person name="Liao H.L."/>
            <person name="Branco S."/>
            <person name="Kuo A."/>
            <person name="LaButti K."/>
            <person name="Lipzen A."/>
            <person name="Andreopoulos W."/>
            <person name="Pangilinan J."/>
            <person name="Riley R."/>
            <person name="Hundley H."/>
            <person name="Na H."/>
            <person name="Barry K."/>
            <person name="Grigoriev I.V."/>
            <person name="Stajich J.E."/>
            <person name="Kennedy P.G."/>
        </authorList>
    </citation>
    <scope>NUCLEOTIDE SEQUENCE</scope>
    <source>
        <strain evidence="6">S12</strain>
    </source>
</reference>
<keyword evidence="7" id="KW-1185">Reference proteome</keyword>
<keyword evidence="3 5" id="KW-1133">Transmembrane helix</keyword>
<dbReference type="InterPro" id="IPR000537">
    <property type="entry name" value="UbiA_prenyltransferase"/>
</dbReference>
<feature type="transmembrane region" description="Helical" evidence="5">
    <location>
        <begin position="222"/>
        <end position="244"/>
    </location>
</feature>
<dbReference type="Proteomes" id="UP000719766">
    <property type="component" value="Unassembled WGS sequence"/>
</dbReference>
<keyword evidence="2 5" id="KW-0812">Transmembrane</keyword>
<evidence type="ECO:0000313" key="7">
    <source>
        <dbReference type="Proteomes" id="UP000719766"/>
    </source>
</evidence>
<dbReference type="OrthoDB" id="434972at2759"/>